<organism evidence="2 3">
    <name type="scientific">Lithospermum erythrorhizon</name>
    <name type="common">Purple gromwell</name>
    <name type="synonym">Lithospermum officinale var. erythrorhizon</name>
    <dbReference type="NCBI Taxonomy" id="34254"/>
    <lineage>
        <taxon>Eukaryota</taxon>
        <taxon>Viridiplantae</taxon>
        <taxon>Streptophyta</taxon>
        <taxon>Embryophyta</taxon>
        <taxon>Tracheophyta</taxon>
        <taxon>Spermatophyta</taxon>
        <taxon>Magnoliopsida</taxon>
        <taxon>eudicotyledons</taxon>
        <taxon>Gunneridae</taxon>
        <taxon>Pentapetalae</taxon>
        <taxon>asterids</taxon>
        <taxon>lamiids</taxon>
        <taxon>Boraginales</taxon>
        <taxon>Boraginaceae</taxon>
        <taxon>Boraginoideae</taxon>
        <taxon>Lithospermeae</taxon>
        <taxon>Lithospermum</taxon>
    </lineage>
</organism>
<sequence length="115" mass="13125">MWYASSWQLRMKGRRRGLPIHWWKFVSTQLSTSGKDGMVEELDCVIRCKLNCDATYVKEKGKGVVGAVVRDDRGEFMGAYFKNLPSILYILVAEEMTIREVLELAAKGNTIHTPK</sequence>
<proteinExistence type="predicted"/>
<dbReference type="Proteomes" id="UP001454036">
    <property type="component" value="Unassembled WGS sequence"/>
</dbReference>
<keyword evidence="3" id="KW-1185">Reference proteome</keyword>
<name>A0AAV3RMT0_LITER</name>
<dbReference type="EMBL" id="BAABME010027899">
    <property type="protein sequence ID" value="GAA0176283.1"/>
    <property type="molecule type" value="Genomic_DNA"/>
</dbReference>
<reference evidence="2 3" key="1">
    <citation type="submission" date="2024-01" db="EMBL/GenBank/DDBJ databases">
        <title>The complete chloroplast genome sequence of Lithospermum erythrorhizon: insights into the phylogenetic relationship among Boraginaceae species and the maternal lineages of purple gromwells.</title>
        <authorList>
            <person name="Okada T."/>
            <person name="Watanabe K."/>
        </authorList>
    </citation>
    <scope>NUCLEOTIDE SEQUENCE [LARGE SCALE GENOMIC DNA]</scope>
</reference>
<evidence type="ECO:0000259" key="1">
    <source>
        <dbReference type="Pfam" id="PF13456"/>
    </source>
</evidence>
<protein>
    <recommendedName>
        <fullName evidence="1">RNase H type-1 domain-containing protein</fullName>
    </recommendedName>
</protein>
<dbReference type="GO" id="GO:0003676">
    <property type="term" value="F:nucleic acid binding"/>
    <property type="evidence" value="ECO:0007669"/>
    <property type="project" value="InterPro"/>
</dbReference>
<dbReference type="Pfam" id="PF13456">
    <property type="entry name" value="RVT_3"/>
    <property type="match status" value="1"/>
</dbReference>
<dbReference type="AlphaFoldDB" id="A0AAV3RMT0"/>
<accession>A0AAV3RMT0</accession>
<comment type="caution">
    <text evidence="2">The sequence shown here is derived from an EMBL/GenBank/DDBJ whole genome shotgun (WGS) entry which is preliminary data.</text>
</comment>
<evidence type="ECO:0000313" key="3">
    <source>
        <dbReference type="Proteomes" id="UP001454036"/>
    </source>
</evidence>
<dbReference type="InterPro" id="IPR002156">
    <property type="entry name" value="RNaseH_domain"/>
</dbReference>
<gene>
    <name evidence="2" type="ORF">LIER_42054</name>
</gene>
<evidence type="ECO:0000313" key="2">
    <source>
        <dbReference type="EMBL" id="GAA0176283.1"/>
    </source>
</evidence>
<dbReference type="GO" id="GO:0004523">
    <property type="term" value="F:RNA-DNA hybrid ribonuclease activity"/>
    <property type="evidence" value="ECO:0007669"/>
    <property type="project" value="InterPro"/>
</dbReference>
<feature type="domain" description="RNase H type-1" evidence="1">
    <location>
        <begin position="51"/>
        <end position="107"/>
    </location>
</feature>